<feature type="non-terminal residue" evidence="1">
    <location>
        <position position="1"/>
    </location>
</feature>
<name>A0AAV6MGI8_9ROSI</name>
<protein>
    <submittedName>
        <fullName evidence="1">Uncharacterized protein</fullName>
    </submittedName>
</protein>
<sequence>MRLKCKVTKASHCAKNSVLRISLKMQAYPYYPGPAAVSELAMGTGVFLPPHSPLARTKDSSQQKLDSVTNSVRLAQTVGSMRFRGHVEMELSGRLTTDLDSIGMMAGQNLRWIQLADANLIQVIRNLFRTVCGEKASDNDEMFRKAGELAC</sequence>
<evidence type="ECO:0000313" key="1">
    <source>
        <dbReference type="EMBL" id="KAG6580897.1"/>
    </source>
</evidence>
<reference evidence="1 2" key="1">
    <citation type="journal article" date="2021" name="Hortic Res">
        <title>The domestication of Cucurbita argyrosperma as revealed by the genome of its wild relative.</title>
        <authorList>
            <person name="Barrera-Redondo J."/>
            <person name="Sanchez-de la Vega G."/>
            <person name="Aguirre-Liguori J.A."/>
            <person name="Castellanos-Morales G."/>
            <person name="Gutierrez-Guerrero Y.T."/>
            <person name="Aguirre-Dugua X."/>
            <person name="Aguirre-Planter E."/>
            <person name="Tenaillon M.I."/>
            <person name="Lira-Saade R."/>
            <person name="Eguiarte L.E."/>
        </authorList>
    </citation>
    <scope>NUCLEOTIDE SEQUENCE [LARGE SCALE GENOMIC DNA]</scope>
    <source>
        <strain evidence="1">JBR-2021</strain>
    </source>
</reference>
<dbReference type="AlphaFoldDB" id="A0AAV6MGI8"/>
<evidence type="ECO:0000313" key="2">
    <source>
        <dbReference type="Proteomes" id="UP000685013"/>
    </source>
</evidence>
<keyword evidence="2" id="KW-1185">Reference proteome</keyword>
<dbReference type="EMBL" id="JAGKQH010000014">
    <property type="protein sequence ID" value="KAG6580897.1"/>
    <property type="molecule type" value="Genomic_DNA"/>
</dbReference>
<proteinExistence type="predicted"/>
<gene>
    <name evidence="1" type="ORF">SDJN03_20899</name>
</gene>
<dbReference type="Proteomes" id="UP000685013">
    <property type="component" value="Chromosome 14"/>
</dbReference>
<comment type="caution">
    <text evidence="1">The sequence shown here is derived from an EMBL/GenBank/DDBJ whole genome shotgun (WGS) entry which is preliminary data.</text>
</comment>
<organism evidence="1 2">
    <name type="scientific">Cucurbita argyrosperma subsp. sororia</name>
    <dbReference type="NCBI Taxonomy" id="37648"/>
    <lineage>
        <taxon>Eukaryota</taxon>
        <taxon>Viridiplantae</taxon>
        <taxon>Streptophyta</taxon>
        <taxon>Embryophyta</taxon>
        <taxon>Tracheophyta</taxon>
        <taxon>Spermatophyta</taxon>
        <taxon>Magnoliopsida</taxon>
        <taxon>eudicotyledons</taxon>
        <taxon>Gunneridae</taxon>
        <taxon>Pentapetalae</taxon>
        <taxon>rosids</taxon>
        <taxon>fabids</taxon>
        <taxon>Cucurbitales</taxon>
        <taxon>Cucurbitaceae</taxon>
        <taxon>Cucurbiteae</taxon>
        <taxon>Cucurbita</taxon>
    </lineage>
</organism>
<accession>A0AAV6MGI8</accession>